<dbReference type="CDD" id="cd00165">
    <property type="entry name" value="S4"/>
    <property type="match status" value="1"/>
</dbReference>
<evidence type="ECO:0000256" key="1">
    <source>
        <dbReference type="PROSITE-ProRule" id="PRU00182"/>
    </source>
</evidence>
<dbReference type="Proteomes" id="UP000663505">
    <property type="component" value="Chromosome"/>
</dbReference>
<dbReference type="InterPro" id="IPR036986">
    <property type="entry name" value="S4_RNA-bd_sf"/>
</dbReference>
<dbReference type="GO" id="GO:0003723">
    <property type="term" value="F:RNA binding"/>
    <property type="evidence" value="ECO:0007669"/>
    <property type="project" value="UniProtKB-KW"/>
</dbReference>
<dbReference type="NCBIfam" id="TIGR02988">
    <property type="entry name" value="YaaA_near_RecF"/>
    <property type="match status" value="1"/>
</dbReference>
<reference evidence="2 3" key="1">
    <citation type="submission" date="2021-02" db="EMBL/GenBank/DDBJ databases">
        <title>Alicyclobacillus curvatus sp. nov. and Alicyclobacillus mengziensis sp. nov., two acidophilic bacteria isolated from acid mine drainage.</title>
        <authorList>
            <person name="Huang Y."/>
        </authorList>
    </citation>
    <scope>NUCLEOTIDE SEQUENCE [LARGE SCALE GENOMIC DNA]</scope>
    <source>
        <strain evidence="2 3">S30H14</strain>
    </source>
</reference>
<dbReference type="PROSITE" id="PS50889">
    <property type="entry name" value="S4"/>
    <property type="match status" value="1"/>
</dbReference>
<proteinExistence type="predicted"/>
<name>A0A9X7W016_9BACL</name>
<dbReference type="KEGG" id="afx:JZ786_01355"/>
<sequence length="69" mass="7782">MEIQLQTDFIQLGQLLKLTDHISSGGEAKFFLQGTSVYVNGEHETKRGRKLYVGDIVEIDGHKYTLVNT</sequence>
<dbReference type="InterPro" id="IPR014330">
    <property type="entry name" value="RNA-bd_S4-rel_YaaA"/>
</dbReference>
<keyword evidence="3" id="KW-1185">Reference proteome</keyword>
<gene>
    <name evidence="2" type="primary">yaaA</name>
    <name evidence="2" type="ORF">JZ786_01355</name>
</gene>
<organism evidence="2 3">
    <name type="scientific">Alicyclobacillus mengziensis</name>
    <dbReference type="NCBI Taxonomy" id="2931921"/>
    <lineage>
        <taxon>Bacteria</taxon>
        <taxon>Bacillati</taxon>
        <taxon>Bacillota</taxon>
        <taxon>Bacilli</taxon>
        <taxon>Bacillales</taxon>
        <taxon>Alicyclobacillaceae</taxon>
        <taxon>Alicyclobacillus</taxon>
    </lineage>
</organism>
<dbReference type="Gene3D" id="3.10.290.10">
    <property type="entry name" value="RNA-binding S4 domain"/>
    <property type="match status" value="1"/>
</dbReference>
<accession>A0A9X7W016</accession>
<dbReference type="EMBL" id="CP071182">
    <property type="protein sequence ID" value="QSO47730.1"/>
    <property type="molecule type" value="Genomic_DNA"/>
</dbReference>
<evidence type="ECO:0000313" key="3">
    <source>
        <dbReference type="Proteomes" id="UP000663505"/>
    </source>
</evidence>
<dbReference type="RefSeq" id="WP_206657074.1">
    <property type="nucleotide sequence ID" value="NZ_CP071182.1"/>
</dbReference>
<evidence type="ECO:0000313" key="2">
    <source>
        <dbReference type="EMBL" id="QSO47730.1"/>
    </source>
</evidence>
<dbReference type="AlphaFoldDB" id="A0A9X7W016"/>
<dbReference type="Pfam" id="PF13275">
    <property type="entry name" value="S4_2"/>
    <property type="match status" value="1"/>
</dbReference>
<keyword evidence="1" id="KW-0694">RNA-binding</keyword>
<dbReference type="SUPFAM" id="SSF55174">
    <property type="entry name" value="Alpha-L RNA-binding motif"/>
    <property type="match status" value="1"/>
</dbReference>
<protein>
    <submittedName>
        <fullName evidence="2">S4 domain-containing protein YaaA</fullName>
    </submittedName>
</protein>